<dbReference type="Proteomes" id="UP000033636">
    <property type="component" value="Unassembled WGS sequence"/>
</dbReference>
<accession>A0ACC6V0M4</accession>
<protein>
    <submittedName>
        <fullName evidence="1">ABC transporter ATP-binding protein</fullName>
    </submittedName>
</protein>
<proteinExistence type="predicted"/>
<name>A0ACC6V0M4_9CREN</name>
<comment type="caution">
    <text evidence="1">The sequence shown here is derived from an EMBL/GenBank/DDBJ whole genome shotgun (WGS) entry which is preliminary data.</text>
</comment>
<keyword evidence="1" id="KW-0067">ATP-binding</keyword>
<keyword evidence="1" id="KW-0547">Nucleotide-binding</keyword>
<evidence type="ECO:0000313" key="2">
    <source>
        <dbReference type="Proteomes" id="UP000033636"/>
    </source>
</evidence>
<evidence type="ECO:0000313" key="1">
    <source>
        <dbReference type="EMBL" id="MFB6490506.1"/>
    </source>
</evidence>
<sequence length="311" mass="34999">MIYRAEGLTKVFSTGFLRTVKIRALDDVGFEVEEGEVLSIVGESGSGKSTLLRVLLKAIPPTSGEVEYRGRPLRSWKPLEYWREVQAVLQDPYSSFNPFYPIDRILYKTLEKYRPELPEAERVKAVSEALEAVGLSARDVVGKYPHQFSGGQLQRISIARALLVRPKVLLADEVVSMIDASLRVSVLNVLHDIREKMGMTMLFVTHDMGLASYIGDKVLVLYKGQAVEYGPAESIFSKPLHPYTQMLLASVPRVKERWRERVTSVTIEFSLAGSGCPFADRCPYATEACRTIRPKRIEAEKNHYVACHLYG</sequence>
<gene>
    <name evidence="1" type="ORF">TU35_004530</name>
</gene>
<dbReference type="EMBL" id="JZWT02000009">
    <property type="protein sequence ID" value="MFB6490506.1"/>
    <property type="molecule type" value="Genomic_DNA"/>
</dbReference>
<organism evidence="1 2">
    <name type="scientific">Thermoproteus sp. AZ2</name>
    <dbReference type="NCBI Taxonomy" id="1609232"/>
    <lineage>
        <taxon>Archaea</taxon>
        <taxon>Thermoproteota</taxon>
        <taxon>Thermoprotei</taxon>
        <taxon>Thermoproteales</taxon>
        <taxon>Thermoproteaceae</taxon>
        <taxon>Thermoproteus</taxon>
    </lineage>
</organism>
<reference evidence="1" key="1">
    <citation type="submission" date="2024-07" db="EMBL/GenBank/DDBJ databases">
        <title>Metagenome and Metagenome-Assembled Genomes of Archaea from a hot spring from the geothermal field of Los Azufres, Mexico.</title>
        <authorList>
            <person name="Marin-Paredes R."/>
            <person name="Martinez-Romero E."/>
            <person name="Servin-Garciduenas L.E."/>
        </authorList>
    </citation>
    <scope>NUCLEOTIDE SEQUENCE</scope>
</reference>